<dbReference type="PANTHER" id="PTHR43576">
    <property type="entry name" value="ALPHA-L-ARABINOFURANOSIDASE C-RELATED"/>
    <property type="match status" value="1"/>
</dbReference>
<evidence type="ECO:0000313" key="2">
    <source>
        <dbReference type="Proteomes" id="UP000217257"/>
    </source>
</evidence>
<dbReference type="InterPro" id="IPR013780">
    <property type="entry name" value="Glyco_hydro_b"/>
</dbReference>
<reference evidence="1 2" key="1">
    <citation type="submission" date="2017-06" db="EMBL/GenBank/DDBJ databases">
        <title>Sequencing and comparative analysis of myxobacterial genomes.</title>
        <authorList>
            <person name="Rupp O."/>
            <person name="Goesmann A."/>
            <person name="Sogaard-Andersen L."/>
        </authorList>
    </citation>
    <scope>NUCLEOTIDE SEQUENCE [LARGE SCALE GENOMIC DNA]</scope>
    <source>
        <strain evidence="1 2">DSM 52655</strain>
    </source>
</reference>
<dbReference type="InterPro" id="IPR017853">
    <property type="entry name" value="GH"/>
</dbReference>
<name>A0A250IXI5_9BACT</name>
<accession>A0A250IXI5</accession>
<dbReference type="Gene3D" id="3.20.20.80">
    <property type="entry name" value="Glycosidases"/>
    <property type="match status" value="1"/>
</dbReference>
<sequence length="854" mass="92120">MKWIWAGLLATSLVGCEGEPGSEALGEDVPLASMTSEARFPTIPANYPATVTVQGTGARYVSRPIWGMNLIGSTRTTKAEFYQIFGEDPNKGRDALASMGIQQIRFPGGCHGDGYDWRANKMSFIIGGQEKNFPVMPVTDFLAIAAELGAEPVFQLNVETRGYGNPCGWLPRYPDRSLTEAQKTAKLLDDARELLRRHGSVLRTFELGNEPWGSFDPNNAGMKGWPPDAYASVALTFARELKALDPGVRILLVGHPTTGNNMNGDAQTDVDIAWTAMVKRLLADRSCQGLPCFNGVTDHVYSYAGYSPLADNSASVFKGMGAFWPELGLSTIISKRATDYAGSSLALTEWNMKCWETGGRDTTNVRVLNGSFESGAANWSFWKNHADTGASWGIVTTEHHTDTRALHISLTSKSTAAGSTYDTVQVQQVAAVPASRRVVATAYFKTSKPVYAWLVLQQTNPSPSNQWREIGAGQMTAIQPGVWQGVSVAGTTFSDTSQLQLVLRIFKPGGDWTRDPSGVDLYVDDVELYEDKNWRPPLDAVSTVEHGLMVADSYLRMARAGVGSSNYHAFAPGGCGISTGAGATAVLNPQGAAFKHTSVLAGGTMLPTTVSAPAANWTLPPGMASCTGLKCLPSNAPVNFLTAHAGWNADMSSLYVFLINRHNASAASASVGFQNVEVAGMRRKSVVTLKGTDYTQEAFTYDPPLDKPVPSELLTSNNPFTVTVPPMSVVRVELKFEKSFTFTLRPVCATGTPTRATQASHAFWPPGNLVWNHTATAAGSKVVRLTSRHRDNGIYLWMHSDLGTNYTPKTPAPHAAFTGATFFNPPTPMFRASARTLPESSYTLDYLAPASECL</sequence>
<dbReference type="EMBL" id="CP022098">
    <property type="protein sequence ID" value="ATB35616.1"/>
    <property type="molecule type" value="Genomic_DNA"/>
</dbReference>
<dbReference type="PROSITE" id="PS51257">
    <property type="entry name" value="PROKAR_LIPOPROTEIN"/>
    <property type="match status" value="1"/>
</dbReference>
<dbReference type="KEGG" id="cfus:CYFUS_001030"/>
<proteinExistence type="predicted"/>
<dbReference type="SUPFAM" id="SSF51011">
    <property type="entry name" value="Glycosyl hydrolase domain"/>
    <property type="match status" value="1"/>
</dbReference>
<evidence type="ECO:0000313" key="1">
    <source>
        <dbReference type="EMBL" id="ATB35616.1"/>
    </source>
</evidence>
<protein>
    <submittedName>
        <fullName evidence="1">Alpha-L-arabinofuranosidase</fullName>
    </submittedName>
</protein>
<gene>
    <name evidence="1" type="ORF">CYFUS_001030</name>
</gene>
<dbReference type="Gene3D" id="2.60.40.1180">
    <property type="entry name" value="Golgi alpha-mannosidase II"/>
    <property type="match status" value="1"/>
</dbReference>
<dbReference type="Proteomes" id="UP000217257">
    <property type="component" value="Chromosome"/>
</dbReference>
<organism evidence="1 2">
    <name type="scientific">Cystobacter fuscus</name>
    <dbReference type="NCBI Taxonomy" id="43"/>
    <lineage>
        <taxon>Bacteria</taxon>
        <taxon>Pseudomonadati</taxon>
        <taxon>Myxococcota</taxon>
        <taxon>Myxococcia</taxon>
        <taxon>Myxococcales</taxon>
        <taxon>Cystobacterineae</taxon>
        <taxon>Archangiaceae</taxon>
        <taxon>Cystobacter</taxon>
    </lineage>
</organism>
<dbReference type="PANTHER" id="PTHR43576:SF2">
    <property type="entry name" value="INTRACELLULAR EXO-ALPHA-L-ARABINOFURANOSIDASE 2"/>
    <property type="match status" value="1"/>
</dbReference>
<dbReference type="GO" id="GO:0000272">
    <property type="term" value="P:polysaccharide catabolic process"/>
    <property type="evidence" value="ECO:0007669"/>
    <property type="project" value="TreeGrafter"/>
</dbReference>
<dbReference type="SUPFAM" id="SSF51445">
    <property type="entry name" value="(Trans)glycosidases"/>
    <property type="match status" value="1"/>
</dbReference>
<dbReference type="AlphaFoldDB" id="A0A250IXI5"/>